<dbReference type="EMBL" id="JADIKJ010000007">
    <property type="protein sequence ID" value="MFK2900171.1"/>
    <property type="molecule type" value="Genomic_DNA"/>
</dbReference>
<gene>
    <name evidence="2" type="ORF">ISP15_07470</name>
</gene>
<organism evidence="2 3">
    <name type="scientific">Dyella jejuensis</name>
    <dbReference type="NCBI Taxonomy" id="1432009"/>
    <lineage>
        <taxon>Bacteria</taxon>
        <taxon>Pseudomonadati</taxon>
        <taxon>Pseudomonadota</taxon>
        <taxon>Gammaproteobacteria</taxon>
        <taxon>Lysobacterales</taxon>
        <taxon>Rhodanobacteraceae</taxon>
        <taxon>Dyella</taxon>
    </lineage>
</organism>
<dbReference type="Pfam" id="PF00582">
    <property type="entry name" value="Usp"/>
    <property type="match status" value="1"/>
</dbReference>
<proteinExistence type="predicted"/>
<feature type="domain" description="UspA" evidence="1">
    <location>
        <begin position="1"/>
        <end position="64"/>
    </location>
</feature>
<protein>
    <submittedName>
        <fullName evidence="2">Universal stress protein</fullName>
    </submittedName>
</protein>
<comment type="caution">
    <text evidence="2">The sequence shown here is derived from an EMBL/GenBank/DDBJ whole genome shotgun (WGS) entry which is preliminary data.</text>
</comment>
<evidence type="ECO:0000259" key="1">
    <source>
        <dbReference type="Pfam" id="PF00582"/>
    </source>
</evidence>
<reference evidence="2 3" key="1">
    <citation type="submission" date="2020-10" db="EMBL/GenBank/DDBJ databases">
        <title>Phylogeny of dyella-like bacteria.</title>
        <authorList>
            <person name="Fu J."/>
        </authorList>
    </citation>
    <scope>NUCLEOTIDE SEQUENCE [LARGE SCALE GENOMIC DNA]</scope>
    <source>
        <strain evidence="2 3">JP1</strain>
    </source>
</reference>
<name>A0ABW8JIV2_9GAMM</name>
<evidence type="ECO:0000313" key="3">
    <source>
        <dbReference type="Proteomes" id="UP001620461"/>
    </source>
</evidence>
<dbReference type="SUPFAM" id="SSF52402">
    <property type="entry name" value="Adenine nucleotide alpha hydrolases-like"/>
    <property type="match status" value="1"/>
</dbReference>
<accession>A0ABW8JIV2</accession>
<dbReference type="Gene3D" id="3.40.50.12370">
    <property type="match status" value="1"/>
</dbReference>
<sequence length="129" mass="13686">MASRFLVVYDGSASTRKAVEHALQLSLEVHASLFVLAIRSDPAASPIAVGHRLTRDLTAFAQRGVRMGTEVDASYLDAPTTDLIQQVLLAHGIDRVVIARPEADDESPATAMMLHALGQGCPVPVTVIG</sequence>
<dbReference type="Proteomes" id="UP001620461">
    <property type="component" value="Unassembled WGS sequence"/>
</dbReference>
<evidence type="ECO:0000313" key="2">
    <source>
        <dbReference type="EMBL" id="MFK2900171.1"/>
    </source>
</evidence>
<dbReference type="RefSeq" id="WP_404546593.1">
    <property type="nucleotide sequence ID" value="NZ_JADIKJ010000007.1"/>
</dbReference>
<dbReference type="InterPro" id="IPR006016">
    <property type="entry name" value="UspA"/>
</dbReference>
<keyword evidence="3" id="KW-1185">Reference proteome</keyword>